<evidence type="ECO:0000259" key="2">
    <source>
        <dbReference type="SMART" id="SM00355"/>
    </source>
</evidence>
<feature type="domain" description="U1-type" evidence="3">
    <location>
        <begin position="171"/>
        <end position="205"/>
    </location>
</feature>
<evidence type="ECO:0000313" key="4">
    <source>
        <dbReference type="EMBL" id="KAJ4824689.1"/>
    </source>
</evidence>
<keyword evidence="5" id="KW-1185">Reference proteome</keyword>
<dbReference type="Gene3D" id="3.30.160.60">
    <property type="entry name" value="Classic Zinc Finger"/>
    <property type="match status" value="4"/>
</dbReference>
<sequence length="354" mass="39758">MLVNLRTLDSGMGDMRRANAVPTDDDFWKHLAPVEVKSSSLGLGGSGLKRQAPVDSHRFLLPAAQRQKFANQTDHSSCKVQPSSSAPIVSGIKLQASTDGPKFLPPSQRNKPSNQTDHTFSKAQSSRSIHHNPIPGSGSRPGVIQWQPPTERSQQPQTQPLAQLNELGNVTDYKFCKVCQVSCCGILNYKQHVKGKKHLLKLGELEKKDDSGKQREISHLQHWCEYCKIWCIDENSLKAHLINLRHKDVVAKLELGRQGSYGSDTSKQASWCELCDIWCQNEDLLFMHLKGKSHKAKLEKFSASKGDGEKAKQQHWCKLCNISCTDEDALATHFQGKKHILKLKRPEKQMLAWK</sequence>
<feature type="domain" description="C2H2-type" evidence="2">
    <location>
        <begin position="222"/>
        <end position="246"/>
    </location>
</feature>
<feature type="domain" description="U1-type" evidence="3">
    <location>
        <begin position="312"/>
        <end position="346"/>
    </location>
</feature>
<dbReference type="Proteomes" id="UP001141552">
    <property type="component" value="Unassembled WGS sequence"/>
</dbReference>
<dbReference type="PANTHER" id="PTHR45762:SF3">
    <property type="entry name" value="ZINC-FINGER PROTEIN AT 72D, ISOFORM B"/>
    <property type="match status" value="1"/>
</dbReference>
<dbReference type="InterPro" id="IPR013087">
    <property type="entry name" value="Znf_C2H2_type"/>
</dbReference>
<feature type="compositionally biased region" description="Polar residues" evidence="1">
    <location>
        <begin position="147"/>
        <end position="158"/>
    </location>
</feature>
<feature type="domain" description="C2H2-type" evidence="2">
    <location>
        <begin position="270"/>
        <end position="294"/>
    </location>
</feature>
<dbReference type="GO" id="GO:0008270">
    <property type="term" value="F:zinc ion binding"/>
    <property type="evidence" value="ECO:0007669"/>
    <property type="project" value="UniProtKB-KW"/>
</dbReference>
<reference evidence="4" key="1">
    <citation type="submission" date="2022-02" db="EMBL/GenBank/DDBJ databases">
        <authorList>
            <person name="Henning P.M."/>
            <person name="McCubbin A.G."/>
            <person name="Shore J.S."/>
        </authorList>
    </citation>
    <scope>NUCLEOTIDE SEQUENCE</scope>
    <source>
        <strain evidence="4">F60SS</strain>
        <tissue evidence="4">Leaves</tissue>
    </source>
</reference>
<evidence type="ECO:0000313" key="5">
    <source>
        <dbReference type="Proteomes" id="UP001141552"/>
    </source>
</evidence>
<dbReference type="InterPro" id="IPR036236">
    <property type="entry name" value="Znf_C2H2_sf"/>
</dbReference>
<dbReference type="GO" id="GO:0003676">
    <property type="term" value="F:nucleic acid binding"/>
    <property type="evidence" value="ECO:0007669"/>
    <property type="project" value="InterPro"/>
</dbReference>
<reference evidence="4" key="2">
    <citation type="journal article" date="2023" name="Plants (Basel)">
        <title>Annotation of the Turnera subulata (Passifloraceae) Draft Genome Reveals the S-Locus Evolved after the Divergence of Turneroideae from Passifloroideae in a Stepwise Manner.</title>
        <authorList>
            <person name="Henning P.M."/>
            <person name="Roalson E.H."/>
            <person name="Mir W."/>
            <person name="McCubbin A.G."/>
            <person name="Shore J.S."/>
        </authorList>
    </citation>
    <scope>NUCLEOTIDE SEQUENCE</scope>
    <source>
        <strain evidence="4">F60SS</strain>
    </source>
</reference>
<feature type="region of interest" description="Disordered" evidence="1">
    <location>
        <begin position="96"/>
        <end position="158"/>
    </location>
</feature>
<feature type="compositionally biased region" description="Polar residues" evidence="1">
    <location>
        <begin position="107"/>
        <end position="127"/>
    </location>
</feature>
<dbReference type="AlphaFoldDB" id="A0A9Q0F4C6"/>
<evidence type="ECO:0000256" key="1">
    <source>
        <dbReference type="SAM" id="MobiDB-lite"/>
    </source>
</evidence>
<feature type="domain" description="U1-type" evidence="3">
    <location>
        <begin position="267"/>
        <end position="301"/>
    </location>
</feature>
<dbReference type="PANTHER" id="PTHR45762">
    <property type="entry name" value="ZINC FINGER RNA-BINDING PROTEIN"/>
    <property type="match status" value="1"/>
</dbReference>
<accession>A0A9Q0F4C6</accession>
<protein>
    <recommendedName>
        <fullName evidence="6">C2H2-type domain-containing protein</fullName>
    </recommendedName>
</protein>
<dbReference type="EMBL" id="JAKUCV010007115">
    <property type="protein sequence ID" value="KAJ4824689.1"/>
    <property type="molecule type" value="Genomic_DNA"/>
</dbReference>
<dbReference type="SMART" id="SM00355">
    <property type="entry name" value="ZnF_C2H2"/>
    <property type="match status" value="4"/>
</dbReference>
<dbReference type="InterPro" id="IPR003604">
    <property type="entry name" value="Matrin/U1-like-C_Znf_C2H2"/>
</dbReference>
<feature type="domain" description="C2H2-type" evidence="2">
    <location>
        <begin position="315"/>
        <end position="339"/>
    </location>
</feature>
<feature type="domain" description="U1-type" evidence="3">
    <location>
        <begin position="219"/>
        <end position="253"/>
    </location>
</feature>
<dbReference type="Pfam" id="PF12874">
    <property type="entry name" value="zf-met"/>
    <property type="match status" value="4"/>
</dbReference>
<evidence type="ECO:0000259" key="3">
    <source>
        <dbReference type="SMART" id="SM00451"/>
    </source>
</evidence>
<organism evidence="4 5">
    <name type="scientific">Turnera subulata</name>
    <dbReference type="NCBI Taxonomy" id="218843"/>
    <lineage>
        <taxon>Eukaryota</taxon>
        <taxon>Viridiplantae</taxon>
        <taxon>Streptophyta</taxon>
        <taxon>Embryophyta</taxon>
        <taxon>Tracheophyta</taxon>
        <taxon>Spermatophyta</taxon>
        <taxon>Magnoliopsida</taxon>
        <taxon>eudicotyledons</taxon>
        <taxon>Gunneridae</taxon>
        <taxon>Pentapetalae</taxon>
        <taxon>rosids</taxon>
        <taxon>fabids</taxon>
        <taxon>Malpighiales</taxon>
        <taxon>Passifloraceae</taxon>
        <taxon>Turnera</taxon>
    </lineage>
</organism>
<proteinExistence type="predicted"/>
<name>A0A9Q0F4C6_9ROSI</name>
<gene>
    <name evidence="4" type="ORF">Tsubulata_015035</name>
</gene>
<dbReference type="SMART" id="SM00451">
    <property type="entry name" value="ZnF_U1"/>
    <property type="match status" value="4"/>
</dbReference>
<feature type="domain" description="C2H2-type" evidence="2">
    <location>
        <begin position="174"/>
        <end position="198"/>
    </location>
</feature>
<comment type="caution">
    <text evidence="4">The sequence shown here is derived from an EMBL/GenBank/DDBJ whole genome shotgun (WGS) entry which is preliminary data.</text>
</comment>
<dbReference type="OrthoDB" id="434647at2759"/>
<evidence type="ECO:0008006" key="6">
    <source>
        <dbReference type="Google" id="ProtNLM"/>
    </source>
</evidence>
<dbReference type="SUPFAM" id="SSF57667">
    <property type="entry name" value="beta-beta-alpha zinc fingers"/>
    <property type="match status" value="4"/>
</dbReference>